<dbReference type="Proteomes" id="UP001180754">
    <property type="component" value="Unassembled WGS sequence"/>
</dbReference>
<protein>
    <submittedName>
        <fullName evidence="1">Uncharacterized protein</fullName>
    </submittedName>
</protein>
<sequence length="129" mass="13941">MARSSPTRRLVVGADTYLWSVRHLHEGGKRPDISTCRETLSLRQEGSSGRLVLAFHQPPAIGPTSTVGDPDRGWLNLHEPGVVRAFLDAALAQGWQPGAKSGQEIDGWTLFPEALRARRAQSDGGADTS</sequence>
<dbReference type="RefSeq" id="WP_311724555.1">
    <property type="nucleotide sequence ID" value="NZ_JAVRFD010000006.1"/>
</dbReference>
<accession>A0ABU2XE13</accession>
<reference evidence="1" key="1">
    <citation type="submission" date="2024-05" db="EMBL/GenBank/DDBJ databases">
        <title>30 novel species of actinomycetes from the DSMZ collection.</title>
        <authorList>
            <person name="Nouioui I."/>
        </authorList>
    </citation>
    <scope>NUCLEOTIDE SEQUENCE</scope>
    <source>
        <strain evidence="1">DSM 41529</strain>
    </source>
</reference>
<evidence type="ECO:0000313" key="2">
    <source>
        <dbReference type="Proteomes" id="UP001180754"/>
    </source>
</evidence>
<evidence type="ECO:0000313" key="1">
    <source>
        <dbReference type="EMBL" id="MDT0544148.1"/>
    </source>
</evidence>
<keyword evidence="2" id="KW-1185">Reference proteome</keyword>
<organism evidence="1 2">
    <name type="scientific">Streptomyces lonegramiae</name>
    <dbReference type="NCBI Taxonomy" id="3075524"/>
    <lineage>
        <taxon>Bacteria</taxon>
        <taxon>Bacillati</taxon>
        <taxon>Actinomycetota</taxon>
        <taxon>Actinomycetes</taxon>
        <taxon>Kitasatosporales</taxon>
        <taxon>Streptomycetaceae</taxon>
        <taxon>Streptomyces</taxon>
    </lineage>
</organism>
<proteinExistence type="predicted"/>
<comment type="caution">
    <text evidence="1">The sequence shown here is derived from an EMBL/GenBank/DDBJ whole genome shotgun (WGS) entry which is preliminary data.</text>
</comment>
<dbReference type="EMBL" id="JAVRFD010000006">
    <property type="protein sequence ID" value="MDT0544148.1"/>
    <property type="molecule type" value="Genomic_DNA"/>
</dbReference>
<name>A0ABU2XE13_9ACTN</name>
<gene>
    <name evidence="1" type="ORF">RND15_15765</name>
</gene>